<evidence type="ECO:0000313" key="4">
    <source>
        <dbReference type="Proteomes" id="UP000008815"/>
    </source>
</evidence>
<feature type="compositionally biased region" description="Basic and acidic residues" evidence="1">
    <location>
        <begin position="111"/>
        <end position="125"/>
    </location>
</feature>
<accession>A0A0H3KKT3</accession>
<reference evidence="3 4" key="1">
    <citation type="submission" date="2007-04" db="EMBL/GenBank/DDBJ databases">
        <title>Complete genome sequence of Burkholderia multivorans ATCC 17616.</title>
        <authorList>
            <person name="Ohtsubo Y."/>
            <person name="Yamashita A."/>
            <person name="Kurokawa K."/>
            <person name="Takami H."/>
            <person name="Yuhara S."/>
            <person name="Nishiyama E."/>
            <person name="Endo R."/>
            <person name="Miyazaki R."/>
            <person name="Ono A."/>
            <person name="Yano K."/>
            <person name="Ito M."/>
            <person name="Sota M."/>
            <person name="Yuji N."/>
            <person name="Hattori M."/>
            <person name="Tsuda M."/>
        </authorList>
    </citation>
    <scope>NUCLEOTIDE SEQUENCE [LARGE SCALE GENOMIC DNA]</scope>
    <source>
        <strain evidence="4">ATCC 17616 / 249</strain>
    </source>
</reference>
<evidence type="ECO:0000259" key="2">
    <source>
        <dbReference type="Pfam" id="PF01610"/>
    </source>
</evidence>
<dbReference type="InterPro" id="IPR047951">
    <property type="entry name" value="Transpos_ISL3"/>
</dbReference>
<dbReference type="EMBL" id="AP009386">
    <property type="protein sequence ID" value="BAG45632.1"/>
    <property type="molecule type" value="Genomic_DNA"/>
</dbReference>
<dbReference type="KEGG" id="bmj:BMULJ_03769"/>
<gene>
    <name evidence="3" type="ordered locus">BMULJ_03769</name>
</gene>
<dbReference type="AlphaFoldDB" id="A0A0H3KKT3"/>
<dbReference type="HOGENOM" id="CLU_1400173_0_0_4"/>
<protein>
    <submittedName>
        <fullName evidence="3">ISBmu25 truncated transposase</fullName>
    </submittedName>
</protein>
<dbReference type="PANTHER" id="PTHR33498">
    <property type="entry name" value="TRANSPOSASE FOR INSERTION SEQUENCE ELEMENT IS1557"/>
    <property type="match status" value="1"/>
</dbReference>
<feature type="region of interest" description="Disordered" evidence="1">
    <location>
        <begin position="111"/>
        <end position="133"/>
    </location>
</feature>
<dbReference type="PANTHER" id="PTHR33498:SF1">
    <property type="entry name" value="TRANSPOSASE FOR INSERTION SEQUENCE ELEMENT IS1557"/>
    <property type="match status" value="1"/>
</dbReference>
<evidence type="ECO:0000256" key="1">
    <source>
        <dbReference type="SAM" id="MobiDB-lite"/>
    </source>
</evidence>
<organism evidence="3 4">
    <name type="scientific">Burkholderia multivorans (strain ATCC 17616 / 249)</name>
    <dbReference type="NCBI Taxonomy" id="395019"/>
    <lineage>
        <taxon>Bacteria</taxon>
        <taxon>Pseudomonadati</taxon>
        <taxon>Pseudomonadota</taxon>
        <taxon>Betaproteobacteria</taxon>
        <taxon>Burkholderiales</taxon>
        <taxon>Burkholderiaceae</taxon>
        <taxon>Burkholderia</taxon>
        <taxon>Burkholderia cepacia complex</taxon>
    </lineage>
</organism>
<feature type="domain" description="Transposase IS204/IS1001/IS1096/IS1165 DDE" evidence="2">
    <location>
        <begin position="15"/>
        <end position="122"/>
    </location>
</feature>
<name>A0A0H3KKT3_BURM1</name>
<feature type="compositionally biased region" description="Polar residues" evidence="1">
    <location>
        <begin position="185"/>
        <end position="194"/>
    </location>
</feature>
<feature type="region of interest" description="Disordered" evidence="1">
    <location>
        <begin position="175"/>
        <end position="194"/>
    </location>
</feature>
<sequence length="194" mass="21138">MSRSALANLSDVSLVAIDETSYRRGHEYLTLVSDMKARRVVFVTPDRDAKTIERFASYLGQHRGTPEQVTSVSIDMSPAFSISVDEHLPNARVTFDKFRVVANASKALDTVRRQQQKADPERQHALDAAQGRQQTESCAIDGLEALGSSTLPSVPPAHGCIASNCERFLNASKSMSPPRVCASDARTSCAQKSN</sequence>
<evidence type="ECO:0000313" key="3">
    <source>
        <dbReference type="EMBL" id="BAG45632.1"/>
    </source>
</evidence>
<dbReference type="Proteomes" id="UP000008815">
    <property type="component" value="Chromosome 2"/>
</dbReference>
<dbReference type="Pfam" id="PF01610">
    <property type="entry name" value="DDE_Tnp_ISL3"/>
    <property type="match status" value="1"/>
</dbReference>
<proteinExistence type="predicted"/>
<dbReference type="InterPro" id="IPR002560">
    <property type="entry name" value="Transposase_DDE"/>
</dbReference>
<keyword evidence="4" id="KW-1185">Reference proteome</keyword>